<dbReference type="Proteomes" id="UP001281147">
    <property type="component" value="Unassembled WGS sequence"/>
</dbReference>
<gene>
    <name evidence="1" type="ORF">LTR37_019785</name>
</gene>
<name>A0ACC3MEB0_9PEZI</name>
<sequence length="87" mass="9639">MSVARDLQVERLEAEVQVKCKMLRDVIREGADGELIVSIMDEIVTLYKMIVEIKDEQIAVMCKSSLAIAQIHDGALASDLEDDFGAD</sequence>
<reference evidence="1" key="1">
    <citation type="submission" date="2023-07" db="EMBL/GenBank/DDBJ databases">
        <title>Black Yeasts Isolated from many extreme environments.</title>
        <authorList>
            <person name="Coleine C."/>
            <person name="Stajich J.E."/>
            <person name="Selbmann L."/>
        </authorList>
    </citation>
    <scope>NUCLEOTIDE SEQUENCE</scope>
    <source>
        <strain evidence="1">CCFEE 5714</strain>
    </source>
</reference>
<protein>
    <submittedName>
        <fullName evidence="1">Uncharacterized protein</fullName>
    </submittedName>
</protein>
<organism evidence="1 2">
    <name type="scientific">Vermiconidia calcicola</name>
    <dbReference type="NCBI Taxonomy" id="1690605"/>
    <lineage>
        <taxon>Eukaryota</taxon>
        <taxon>Fungi</taxon>
        <taxon>Dikarya</taxon>
        <taxon>Ascomycota</taxon>
        <taxon>Pezizomycotina</taxon>
        <taxon>Dothideomycetes</taxon>
        <taxon>Dothideomycetidae</taxon>
        <taxon>Mycosphaerellales</taxon>
        <taxon>Extremaceae</taxon>
        <taxon>Vermiconidia</taxon>
    </lineage>
</organism>
<keyword evidence="2" id="KW-1185">Reference proteome</keyword>
<comment type="caution">
    <text evidence="1">The sequence shown here is derived from an EMBL/GenBank/DDBJ whole genome shotgun (WGS) entry which is preliminary data.</text>
</comment>
<proteinExistence type="predicted"/>
<evidence type="ECO:0000313" key="1">
    <source>
        <dbReference type="EMBL" id="KAK3686466.1"/>
    </source>
</evidence>
<dbReference type="EMBL" id="JAUTXU010000318">
    <property type="protein sequence ID" value="KAK3686466.1"/>
    <property type="molecule type" value="Genomic_DNA"/>
</dbReference>
<accession>A0ACC3MEB0</accession>
<evidence type="ECO:0000313" key="2">
    <source>
        <dbReference type="Proteomes" id="UP001281147"/>
    </source>
</evidence>